<dbReference type="RefSeq" id="WP_145034269.1">
    <property type="nucleotide sequence ID" value="NZ_CP036271.1"/>
</dbReference>
<dbReference type="AlphaFoldDB" id="A0A517SL53"/>
<evidence type="ECO:0000313" key="3">
    <source>
        <dbReference type="Proteomes" id="UP000315700"/>
    </source>
</evidence>
<gene>
    <name evidence="2" type="ORF">Pan44_49150</name>
</gene>
<keyword evidence="1" id="KW-0472">Membrane</keyword>
<reference evidence="2 3" key="1">
    <citation type="submission" date="2019-02" db="EMBL/GenBank/DDBJ databases">
        <title>Deep-cultivation of Planctomycetes and their phenomic and genomic characterization uncovers novel biology.</title>
        <authorList>
            <person name="Wiegand S."/>
            <person name="Jogler M."/>
            <person name="Boedeker C."/>
            <person name="Pinto D."/>
            <person name="Vollmers J."/>
            <person name="Rivas-Marin E."/>
            <person name="Kohn T."/>
            <person name="Peeters S.H."/>
            <person name="Heuer A."/>
            <person name="Rast P."/>
            <person name="Oberbeckmann S."/>
            <person name="Bunk B."/>
            <person name="Jeske O."/>
            <person name="Meyerdierks A."/>
            <person name="Storesund J.E."/>
            <person name="Kallscheuer N."/>
            <person name="Luecker S."/>
            <person name="Lage O.M."/>
            <person name="Pohl T."/>
            <person name="Merkel B.J."/>
            <person name="Hornburger P."/>
            <person name="Mueller R.-W."/>
            <person name="Bruemmer F."/>
            <person name="Labrenz M."/>
            <person name="Spormann A.M."/>
            <person name="Op den Camp H."/>
            <person name="Overmann J."/>
            <person name="Amann R."/>
            <person name="Jetten M.S.M."/>
            <person name="Mascher T."/>
            <person name="Medema M.H."/>
            <person name="Devos D.P."/>
            <person name="Kaster A.-K."/>
            <person name="Ovreas L."/>
            <person name="Rohde M."/>
            <person name="Galperin M.Y."/>
            <person name="Jogler C."/>
        </authorList>
    </citation>
    <scope>NUCLEOTIDE SEQUENCE [LARGE SCALE GENOMIC DNA]</scope>
    <source>
        <strain evidence="2 3">Pan44</strain>
    </source>
</reference>
<dbReference type="OrthoDB" id="215409at2"/>
<accession>A0A517SL53</accession>
<feature type="transmembrane region" description="Helical" evidence="1">
    <location>
        <begin position="9"/>
        <end position="34"/>
    </location>
</feature>
<dbReference type="Proteomes" id="UP000315700">
    <property type="component" value="Chromosome"/>
</dbReference>
<sequence length="65" mass="6900">MSDASKKMVVAAMICAGVVGVAALSDLIIGIPFAGRSQTMMFDIIMLVCAAIVGYLSWDAYKDLR</sequence>
<dbReference type="InParanoid" id="A0A517SL53"/>
<protein>
    <submittedName>
        <fullName evidence="2">Uncharacterized protein</fullName>
    </submittedName>
</protein>
<feature type="transmembrane region" description="Helical" evidence="1">
    <location>
        <begin position="40"/>
        <end position="58"/>
    </location>
</feature>
<keyword evidence="1" id="KW-1133">Transmembrane helix</keyword>
<evidence type="ECO:0000313" key="2">
    <source>
        <dbReference type="EMBL" id="QDT56855.1"/>
    </source>
</evidence>
<proteinExistence type="predicted"/>
<keyword evidence="1" id="KW-0812">Transmembrane</keyword>
<keyword evidence="3" id="KW-1185">Reference proteome</keyword>
<name>A0A517SL53_9PLAN</name>
<dbReference type="EMBL" id="CP036271">
    <property type="protein sequence ID" value="QDT56855.1"/>
    <property type="molecule type" value="Genomic_DNA"/>
</dbReference>
<organism evidence="2 3">
    <name type="scientific">Caulifigura coniformis</name>
    <dbReference type="NCBI Taxonomy" id="2527983"/>
    <lineage>
        <taxon>Bacteria</taxon>
        <taxon>Pseudomonadati</taxon>
        <taxon>Planctomycetota</taxon>
        <taxon>Planctomycetia</taxon>
        <taxon>Planctomycetales</taxon>
        <taxon>Planctomycetaceae</taxon>
        <taxon>Caulifigura</taxon>
    </lineage>
</organism>
<evidence type="ECO:0000256" key="1">
    <source>
        <dbReference type="SAM" id="Phobius"/>
    </source>
</evidence>
<dbReference type="KEGG" id="ccos:Pan44_49150"/>